<dbReference type="EMBL" id="VSRR010037502">
    <property type="protein sequence ID" value="MPC73781.1"/>
    <property type="molecule type" value="Genomic_DNA"/>
</dbReference>
<proteinExistence type="predicted"/>
<protein>
    <submittedName>
        <fullName evidence="2">Uncharacterized protein</fullName>
    </submittedName>
</protein>
<comment type="caution">
    <text evidence="2">The sequence shown here is derived from an EMBL/GenBank/DDBJ whole genome shotgun (WGS) entry which is preliminary data.</text>
</comment>
<accession>A0A5B7HLL3</accession>
<evidence type="ECO:0000313" key="3">
    <source>
        <dbReference type="Proteomes" id="UP000324222"/>
    </source>
</evidence>
<feature type="transmembrane region" description="Helical" evidence="1">
    <location>
        <begin position="26"/>
        <end position="48"/>
    </location>
</feature>
<keyword evidence="3" id="KW-1185">Reference proteome</keyword>
<reference evidence="2 3" key="1">
    <citation type="submission" date="2019-05" db="EMBL/GenBank/DDBJ databases">
        <title>Another draft genome of Portunus trituberculatus and its Hox gene families provides insights of decapod evolution.</title>
        <authorList>
            <person name="Jeong J.-H."/>
            <person name="Song I."/>
            <person name="Kim S."/>
            <person name="Choi T."/>
            <person name="Kim D."/>
            <person name="Ryu S."/>
            <person name="Kim W."/>
        </authorList>
    </citation>
    <scope>NUCLEOTIDE SEQUENCE [LARGE SCALE GENOMIC DNA]</scope>
    <source>
        <tissue evidence="2">Muscle</tissue>
    </source>
</reference>
<keyword evidence="1" id="KW-1133">Transmembrane helix</keyword>
<evidence type="ECO:0000313" key="2">
    <source>
        <dbReference type="EMBL" id="MPC73781.1"/>
    </source>
</evidence>
<name>A0A5B7HLL3_PORTR</name>
<gene>
    <name evidence="2" type="ORF">E2C01_068118</name>
</gene>
<organism evidence="2 3">
    <name type="scientific">Portunus trituberculatus</name>
    <name type="common">Swimming crab</name>
    <name type="synonym">Neptunus trituberculatus</name>
    <dbReference type="NCBI Taxonomy" id="210409"/>
    <lineage>
        <taxon>Eukaryota</taxon>
        <taxon>Metazoa</taxon>
        <taxon>Ecdysozoa</taxon>
        <taxon>Arthropoda</taxon>
        <taxon>Crustacea</taxon>
        <taxon>Multicrustacea</taxon>
        <taxon>Malacostraca</taxon>
        <taxon>Eumalacostraca</taxon>
        <taxon>Eucarida</taxon>
        <taxon>Decapoda</taxon>
        <taxon>Pleocyemata</taxon>
        <taxon>Brachyura</taxon>
        <taxon>Eubrachyura</taxon>
        <taxon>Portunoidea</taxon>
        <taxon>Portunidae</taxon>
        <taxon>Portuninae</taxon>
        <taxon>Portunus</taxon>
    </lineage>
</organism>
<dbReference type="AlphaFoldDB" id="A0A5B7HLL3"/>
<keyword evidence="1" id="KW-0812">Transmembrane</keyword>
<dbReference type="Proteomes" id="UP000324222">
    <property type="component" value="Unassembled WGS sequence"/>
</dbReference>
<evidence type="ECO:0000256" key="1">
    <source>
        <dbReference type="SAM" id="Phobius"/>
    </source>
</evidence>
<keyword evidence="1" id="KW-0472">Membrane</keyword>
<sequence>MNMKTFPGTEWVNGRLRPVEVRKAKVVVVVMVVVVVVVVVVVTCTTTIK</sequence>